<dbReference type="InterPro" id="IPR032838">
    <property type="entry name" value="Vwaint_dom"/>
</dbReference>
<dbReference type="Proteomes" id="UP001190700">
    <property type="component" value="Unassembled WGS sequence"/>
</dbReference>
<dbReference type="EMBL" id="LGRX02033603">
    <property type="protein sequence ID" value="KAK3240572.1"/>
    <property type="molecule type" value="Genomic_DNA"/>
</dbReference>
<evidence type="ECO:0000259" key="1">
    <source>
        <dbReference type="PROSITE" id="PS50234"/>
    </source>
</evidence>
<comment type="caution">
    <text evidence="2">The sequence shown here is derived from an EMBL/GenBank/DDBJ whole genome shotgun (WGS) entry which is preliminary data.</text>
</comment>
<evidence type="ECO:0000313" key="3">
    <source>
        <dbReference type="Proteomes" id="UP001190700"/>
    </source>
</evidence>
<name>A0AAE0BPZ2_9CHLO</name>
<protein>
    <recommendedName>
        <fullName evidence="1">VWFA domain-containing protein</fullName>
    </recommendedName>
</protein>
<dbReference type="SMART" id="SM00327">
    <property type="entry name" value="VWA"/>
    <property type="match status" value="1"/>
</dbReference>
<proteinExistence type="predicted"/>
<dbReference type="InterPro" id="IPR002035">
    <property type="entry name" value="VWF_A"/>
</dbReference>
<dbReference type="InterPro" id="IPR036465">
    <property type="entry name" value="vWFA_dom_sf"/>
</dbReference>
<accession>A0AAE0BPZ2</accession>
<dbReference type="InterPro" id="IPR039510">
    <property type="entry name" value="Vint_dom"/>
</dbReference>
<dbReference type="AlphaFoldDB" id="A0AAE0BPZ2"/>
<sequence length="731" mass="78846">MTTSGPTGNGSADRKFGVRSTTYSDGLVHVEVVPPSAPTEAPKGTHLIFVLDVSYSMTTEAELTSATGDKERHGFSILNLVQHAALTTIRSLNESHRVSIVTFSDDAKRKIQYAKMDETGQDLAEASVRSLGPEGSTNLWVGLREALDIVQEEDSCETQRTEILLFTDGIPNREPTGGHIPALEGYLAAHPSLSCTIRTFGFGFNLMSDLLVQIAEKGPSPGTFSFIPDPSLLGTVFIHAVADILATCPLEGAKLRIECAEHAELALTSETQGKAENPATDVAALEYSCARTPSGAMEIDLGSVAYGQTRSFTFRTPPSEGSDVSNLVTSLHCTRLESNAGVKSSSAEQVAKAVSNSPVALADDITPEAALEAADYLVADCRLELCSVLRRAMDAMTGQNECSRSQDIIAEFERKLTPLASQHPAIQALLEDVQGQVTEALSRRDWYDRWGVHYLRSLYDAHLHQKRNNFKDPGVQAYGGAHFESLVDHVNDVFDRINPPEPTVTHRSSSCSAQSRNAAPASMACYNYHGNVCFAAGSTVLVAGDETAKPVEEIVAGDLLQSPEGIESRVLCVVKTRCWQGCATLVQLPNGGPLITPWHPVKVYGEWAFPADLAPEEMRVCDAVYNFVLDHGHQIVVNGVHTVTLAHNLQGAKVAHAYFGTSAVHEDLRAMVGYNRGLVVLSGPSCLVRDITTGLVIGLRQDGIKGMHLHTCTQDVFSEAQRQPLALTMLT</sequence>
<gene>
    <name evidence="2" type="ORF">CYMTET_49591</name>
</gene>
<dbReference type="PANTHER" id="PTHR10579">
    <property type="entry name" value="CALCIUM-ACTIVATED CHLORIDE CHANNEL REGULATOR"/>
    <property type="match status" value="1"/>
</dbReference>
<reference evidence="2 3" key="1">
    <citation type="journal article" date="2015" name="Genome Biol. Evol.">
        <title>Comparative Genomics of a Bacterivorous Green Alga Reveals Evolutionary Causalities and Consequences of Phago-Mixotrophic Mode of Nutrition.</title>
        <authorList>
            <person name="Burns J.A."/>
            <person name="Paasch A."/>
            <person name="Narechania A."/>
            <person name="Kim E."/>
        </authorList>
    </citation>
    <scope>NUCLEOTIDE SEQUENCE [LARGE SCALE GENOMIC DNA]</scope>
    <source>
        <strain evidence="2 3">PLY_AMNH</strain>
    </source>
</reference>
<dbReference type="PROSITE" id="PS50234">
    <property type="entry name" value="VWFA"/>
    <property type="match status" value="1"/>
</dbReference>
<organism evidence="2 3">
    <name type="scientific">Cymbomonas tetramitiformis</name>
    <dbReference type="NCBI Taxonomy" id="36881"/>
    <lineage>
        <taxon>Eukaryota</taxon>
        <taxon>Viridiplantae</taxon>
        <taxon>Chlorophyta</taxon>
        <taxon>Pyramimonadophyceae</taxon>
        <taxon>Pyramimonadales</taxon>
        <taxon>Pyramimonadaceae</taxon>
        <taxon>Cymbomonas</taxon>
    </lineage>
</organism>
<dbReference type="SUPFAM" id="SSF53300">
    <property type="entry name" value="vWA-like"/>
    <property type="match status" value="1"/>
</dbReference>
<dbReference type="PANTHER" id="PTHR10579:SF156">
    <property type="entry name" value="VWFA DOMAIN-CONTAINING PROTEIN"/>
    <property type="match status" value="1"/>
</dbReference>
<dbReference type="Pfam" id="PF14624">
    <property type="entry name" value="Vwaint"/>
    <property type="match status" value="1"/>
</dbReference>
<dbReference type="InterPro" id="IPR051266">
    <property type="entry name" value="CLCR"/>
</dbReference>
<keyword evidence="3" id="KW-1185">Reference proteome</keyword>
<dbReference type="Pfam" id="PF13519">
    <property type="entry name" value="VWA_2"/>
    <property type="match status" value="1"/>
</dbReference>
<dbReference type="Gene3D" id="3.40.50.410">
    <property type="entry name" value="von Willebrand factor, type A domain"/>
    <property type="match status" value="1"/>
</dbReference>
<dbReference type="Pfam" id="PF14623">
    <property type="entry name" value="Vint"/>
    <property type="match status" value="1"/>
</dbReference>
<feature type="domain" description="VWFA" evidence="1">
    <location>
        <begin position="46"/>
        <end position="241"/>
    </location>
</feature>
<evidence type="ECO:0000313" key="2">
    <source>
        <dbReference type="EMBL" id="KAK3240572.1"/>
    </source>
</evidence>